<dbReference type="RefSeq" id="WP_245535610.1">
    <property type="nucleotide sequence ID" value="NZ_JAWXXV010000001.1"/>
</dbReference>
<comment type="catalytic activity">
    <reaction evidence="8 9">
        <text>D-gluconate + ATP = 6-phospho-D-gluconate + ADP + H(+)</text>
        <dbReference type="Rhea" id="RHEA:19433"/>
        <dbReference type="ChEBI" id="CHEBI:15378"/>
        <dbReference type="ChEBI" id="CHEBI:18391"/>
        <dbReference type="ChEBI" id="CHEBI:30616"/>
        <dbReference type="ChEBI" id="CHEBI:58759"/>
        <dbReference type="ChEBI" id="CHEBI:456216"/>
        <dbReference type="EC" id="2.7.1.12"/>
    </reaction>
</comment>
<keyword evidence="7 9" id="KW-0067">ATP-binding</keyword>
<dbReference type="Proteomes" id="UP001279660">
    <property type="component" value="Unassembled WGS sequence"/>
</dbReference>
<sequence>MAVIVMGVSGSGKSTLGALLASALGATFLEGDSFHDAAAVAKMRSGQPLNDADRWPWLDRLGAAIDAEVRVNGLVVAACSALRRSYRDRLVAAIAAPTRFILLDGSPEELRQRLANRAGHYMPSSLLASQLCTLERVAPDEAATTLDAAASPDRLCAEAIAWLDSGGPPAEEQKR</sequence>
<evidence type="ECO:0000313" key="10">
    <source>
        <dbReference type="EMBL" id="MDX5985158.1"/>
    </source>
</evidence>
<evidence type="ECO:0000256" key="4">
    <source>
        <dbReference type="ARBA" id="ARBA00022679"/>
    </source>
</evidence>
<evidence type="ECO:0000256" key="8">
    <source>
        <dbReference type="ARBA" id="ARBA00048090"/>
    </source>
</evidence>
<evidence type="ECO:0000256" key="7">
    <source>
        <dbReference type="ARBA" id="ARBA00022840"/>
    </source>
</evidence>
<dbReference type="InterPro" id="IPR027417">
    <property type="entry name" value="P-loop_NTPase"/>
</dbReference>
<evidence type="ECO:0000256" key="1">
    <source>
        <dbReference type="ARBA" id="ARBA00004761"/>
    </source>
</evidence>
<comment type="similarity">
    <text evidence="2 9">Belongs to the gluconokinase GntK/GntV family.</text>
</comment>
<dbReference type="Gene3D" id="3.40.50.300">
    <property type="entry name" value="P-loop containing nucleotide triphosphate hydrolases"/>
    <property type="match status" value="1"/>
</dbReference>
<dbReference type="SUPFAM" id="SSF52540">
    <property type="entry name" value="P-loop containing nucleoside triphosphate hydrolases"/>
    <property type="match status" value="1"/>
</dbReference>
<dbReference type="GO" id="GO:0046316">
    <property type="term" value="F:gluconokinase activity"/>
    <property type="evidence" value="ECO:0007669"/>
    <property type="project" value="UniProtKB-EC"/>
</dbReference>
<reference evidence="10 11" key="1">
    <citation type="submission" date="2023-11" db="EMBL/GenBank/DDBJ databases">
        <title>MicrobeMod: A computational toolkit for identifying prokaryotic methylation and restriction-modification with nanopore sequencing.</title>
        <authorList>
            <person name="Crits-Christoph A."/>
            <person name="Kang S.C."/>
            <person name="Lee H."/>
            <person name="Ostrov N."/>
        </authorList>
    </citation>
    <scope>NUCLEOTIDE SEQUENCE [LARGE SCALE GENOMIC DNA]</scope>
    <source>
        <strain evidence="10 11">ATCC 14820</strain>
    </source>
</reference>
<evidence type="ECO:0000256" key="9">
    <source>
        <dbReference type="RuleBase" id="RU363066"/>
    </source>
</evidence>
<comment type="caution">
    <text evidence="10">The sequence shown here is derived from an EMBL/GenBank/DDBJ whole genome shotgun (WGS) entry which is preliminary data.</text>
</comment>
<name>A0ABU4PLU3_9SPHN</name>
<dbReference type="CDD" id="cd02021">
    <property type="entry name" value="GntK"/>
    <property type="match status" value="1"/>
</dbReference>
<evidence type="ECO:0000313" key="11">
    <source>
        <dbReference type="Proteomes" id="UP001279660"/>
    </source>
</evidence>
<evidence type="ECO:0000256" key="2">
    <source>
        <dbReference type="ARBA" id="ARBA00008420"/>
    </source>
</evidence>
<protein>
    <recommendedName>
        <fullName evidence="3 9">Gluconokinase</fullName>
        <ecNumber evidence="3 9">2.7.1.12</ecNumber>
    </recommendedName>
</protein>
<gene>
    <name evidence="10" type="ORF">SIL82_12885</name>
</gene>
<proteinExistence type="inferred from homology"/>
<keyword evidence="11" id="KW-1185">Reference proteome</keyword>
<dbReference type="PANTHER" id="PTHR43442:SF3">
    <property type="entry name" value="GLUCONOKINASE-RELATED"/>
    <property type="match status" value="1"/>
</dbReference>
<evidence type="ECO:0000256" key="6">
    <source>
        <dbReference type="ARBA" id="ARBA00022777"/>
    </source>
</evidence>
<organism evidence="10 11">
    <name type="scientific">Sphingomonas echinoides</name>
    <dbReference type="NCBI Taxonomy" id="59803"/>
    <lineage>
        <taxon>Bacteria</taxon>
        <taxon>Pseudomonadati</taxon>
        <taxon>Pseudomonadota</taxon>
        <taxon>Alphaproteobacteria</taxon>
        <taxon>Sphingomonadales</taxon>
        <taxon>Sphingomonadaceae</taxon>
        <taxon>Sphingomonas</taxon>
    </lineage>
</organism>
<keyword evidence="5 9" id="KW-0547">Nucleotide-binding</keyword>
<keyword evidence="6 9" id="KW-0418">Kinase</keyword>
<keyword evidence="4 9" id="KW-0808">Transferase</keyword>
<dbReference type="NCBIfam" id="TIGR01313">
    <property type="entry name" value="therm_gnt_kin"/>
    <property type="match status" value="1"/>
</dbReference>
<dbReference type="Pfam" id="PF13671">
    <property type="entry name" value="AAA_33"/>
    <property type="match status" value="1"/>
</dbReference>
<evidence type="ECO:0000256" key="5">
    <source>
        <dbReference type="ARBA" id="ARBA00022741"/>
    </source>
</evidence>
<dbReference type="EMBL" id="JAWXXV010000001">
    <property type="protein sequence ID" value="MDX5985158.1"/>
    <property type="molecule type" value="Genomic_DNA"/>
</dbReference>
<dbReference type="PANTHER" id="PTHR43442">
    <property type="entry name" value="GLUCONOKINASE-RELATED"/>
    <property type="match status" value="1"/>
</dbReference>
<dbReference type="InterPro" id="IPR006001">
    <property type="entry name" value="Therm_gnt_kin"/>
</dbReference>
<dbReference type="EC" id="2.7.1.12" evidence="3 9"/>
<evidence type="ECO:0000256" key="3">
    <source>
        <dbReference type="ARBA" id="ARBA00012054"/>
    </source>
</evidence>
<accession>A0ABU4PLU3</accession>
<comment type="pathway">
    <text evidence="1">Carbohydrate acid metabolism.</text>
</comment>